<feature type="transmembrane region" description="Helical" evidence="1">
    <location>
        <begin position="302"/>
        <end position="320"/>
    </location>
</feature>
<feature type="transmembrane region" description="Helical" evidence="1">
    <location>
        <begin position="332"/>
        <end position="354"/>
    </location>
</feature>
<evidence type="ECO:0000313" key="3">
    <source>
        <dbReference type="Proteomes" id="UP000663586"/>
    </source>
</evidence>
<name>A0A897MSA9_9EURY</name>
<protein>
    <submittedName>
        <fullName evidence="2">Putative membrane protein</fullName>
    </submittedName>
</protein>
<dbReference type="InterPro" id="IPR055941">
    <property type="entry name" value="DUF7519"/>
</dbReference>
<keyword evidence="3" id="KW-1185">Reference proteome</keyword>
<feature type="transmembrane region" description="Helical" evidence="1">
    <location>
        <begin position="243"/>
        <end position="261"/>
    </location>
</feature>
<accession>A0A897MSA9</accession>
<feature type="transmembrane region" description="Helical" evidence="1">
    <location>
        <begin position="443"/>
        <end position="458"/>
    </location>
</feature>
<feature type="transmembrane region" description="Helical" evidence="1">
    <location>
        <begin position="514"/>
        <end position="533"/>
    </location>
</feature>
<feature type="transmembrane region" description="Helical" evidence="1">
    <location>
        <begin position="140"/>
        <end position="161"/>
    </location>
</feature>
<sequence length="535" mass="54387">MWGTLSSAISEAGTGARRQLNRLYASDAIVIAITLTVALTVGASVTSTAIATLTFGAGVGMALSVVLSNSSNPLVGLLGGMVTVGAALVALAPLTLTVAFVFGDSGSGMIAGVTVLWLVLASFAAVTVPTRAPGDGTVRTAGRTAILAGLGILLVVALRLVPETGIREQALVAAIDAVGFGIDLIVRPGGGDALVSLLVLVAVTALIVRWGLGKLPVERFLPPERRKSVVSGLERGRSLLHRLFQLSVLSTLVAVGVTLLSSEAIENGPEQAYTHVETIRTELPAPAGEHLTEFVLAPLPRWILLTACAMGLAIGLIDLVRSALRRGMAGVLANIVAPIIGGAVVTVIIATRIADPELTTTLVSVVPPSVPESVISLVIESPAFVAAGIGLLVALAVLWSAFAFITVLRMVRILPGRATGVALASIALFGTAITAALVSQPTLAVGTAVAALLVWDIGEFGTGLREELPAGTPTFRVEIVHAGTSGLAGLAVGAGALFAHDWVSAYLTPPDPQLALVALAVTAVVTALVTFSLRG</sequence>
<dbReference type="AlphaFoldDB" id="A0A897MSA9"/>
<dbReference type="EMBL" id="CP064786">
    <property type="protein sequence ID" value="QSG02918.1"/>
    <property type="molecule type" value="Genomic_DNA"/>
</dbReference>
<evidence type="ECO:0000313" key="2">
    <source>
        <dbReference type="EMBL" id="QSG02918.1"/>
    </source>
</evidence>
<feature type="transmembrane region" description="Helical" evidence="1">
    <location>
        <begin position="74"/>
        <end position="102"/>
    </location>
</feature>
<feature type="transmembrane region" description="Helical" evidence="1">
    <location>
        <begin position="383"/>
        <end position="408"/>
    </location>
</feature>
<proteinExistence type="predicted"/>
<reference evidence="2" key="1">
    <citation type="submission" date="2020-11" db="EMBL/GenBank/DDBJ databases">
        <title>Carbohydrate-dependent, anaerobic sulfur respiration: A novel catabolism in halophilic archaea.</title>
        <authorList>
            <person name="Sorokin D.Y."/>
            <person name="Messina E."/>
            <person name="Smedile F."/>
            <person name="La Cono V."/>
            <person name="Hallsworth J.E."/>
            <person name="Yakimov M.M."/>
        </authorList>
    </citation>
    <scope>NUCLEOTIDE SEQUENCE</scope>
    <source>
        <strain evidence="2">AArc-S</strain>
    </source>
</reference>
<dbReference type="KEGG" id="hara:AArcS_1708"/>
<dbReference type="Pfam" id="PF24363">
    <property type="entry name" value="DUF7519"/>
    <property type="match status" value="1"/>
</dbReference>
<feature type="transmembrane region" description="Helical" evidence="1">
    <location>
        <begin position="49"/>
        <end position="67"/>
    </location>
</feature>
<feature type="transmembrane region" description="Helical" evidence="1">
    <location>
        <begin position="479"/>
        <end position="499"/>
    </location>
</feature>
<gene>
    <name evidence="2" type="ORF">AArcS_1708</name>
</gene>
<keyword evidence="1" id="KW-1133">Transmembrane helix</keyword>
<feature type="transmembrane region" description="Helical" evidence="1">
    <location>
        <begin position="23"/>
        <end position="43"/>
    </location>
</feature>
<feature type="transmembrane region" description="Helical" evidence="1">
    <location>
        <begin position="193"/>
        <end position="212"/>
    </location>
</feature>
<keyword evidence="1" id="KW-0812">Transmembrane</keyword>
<feature type="transmembrane region" description="Helical" evidence="1">
    <location>
        <begin position="108"/>
        <end position="128"/>
    </location>
</feature>
<feature type="transmembrane region" description="Helical" evidence="1">
    <location>
        <begin position="420"/>
        <end position="437"/>
    </location>
</feature>
<evidence type="ECO:0000256" key="1">
    <source>
        <dbReference type="SAM" id="Phobius"/>
    </source>
</evidence>
<organism evidence="2 3">
    <name type="scientific">Natranaeroarchaeum sulfidigenes</name>
    <dbReference type="NCBI Taxonomy" id="2784880"/>
    <lineage>
        <taxon>Archaea</taxon>
        <taxon>Methanobacteriati</taxon>
        <taxon>Methanobacteriota</taxon>
        <taxon>Stenosarchaea group</taxon>
        <taxon>Halobacteria</taxon>
        <taxon>Halobacteriales</taxon>
        <taxon>Natronoarchaeaceae</taxon>
        <taxon>Natranaeroarchaeum</taxon>
    </lineage>
</organism>
<keyword evidence="1" id="KW-0472">Membrane</keyword>
<dbReference type="Proteomes" id="UP000663586">
    <property type="component" value="Chromosome"/>
</dbReference>